<sequence length="733" mass="78621">MFVAQLRQSSSIMLSRLPLYALLLSFFLSFATAATLGDDFINERRQASGSKYLLGVGKADMTGPVVEIGFAGYADLDQKGTGLRQRLYSRAFIVGDASKPADRFVYLVLDTQTGDTAVRRGILEGVAALGPAYAVYNKNNIAVTGSHSHAGPGAFFNYLLPQVTNLGFDRQSYQAIVDGAVLSIKRAHESLAEGYLDFGTGEVPNAAINRSPWAYLQNPAAERARYAGDVDKTMTLLRFRRALDNKALGVLNWLAVHPTSMLQNNTKVAGDNKGVASWLFEKELGGGFVAGFAQANHADTTPNVLGAWCDDGSGQQCDFETSTCADGLSQSCRGRGPEFRKLDLGVSSAYEIGRRQYVGAKAIFDALGSRSTPITGPTVKSFHFFHNMTFSKFRLPSGEEVQTCPASLGYSFAAGTTDGPGAFDFTQGDSTGENPLWRVVGGILRAPSAEQQACQEPKPILLDVGGVNTPYAWSPNIVDIQTLRVGQLVLVVGSAETTTMAGRRWREAVAAASGSITGGSPLVVLGGPANTYSHYVTTREEYDVQRYEGASTFYGRYTLDAYINLTISNLQHLAPGAKTLPPAGPAPPDNRANSLNFNTGVVTDGAPAGRAFGAVITAPSASYARGSEVVVKFQGANPRNDLRLEGTYAAVERRAADGTWSKVRDDADWFLVYEWARTDWLLGHSEVTIRWETAEGGSAAAAGTYRIRYYGNSKSLLGSIRAFEGVTGSFNLV</sequence>
<dbReference type="GO" id="GO:0017040">
    <property type="term" value="F:N-acylsphingosine amidohydrolase activity"/>
    <property type="evidence" value="ECO:0007669"/>
    <property type="project" value="UniProtKB-UniRule"/>
</dbReference>
<evidence type="ECO:0000313" key="9">
    <source>
        <dbReference type="EMBL" id="CRK14897.1"/>
    </source>
</evidence>
<evidence type="ECO:0000259" key="7">
    <source>
        <dbReference type="Pfam" id="PF17048"/>
    </source>
</evidence>
<dbReference type="Pfam" id="PF17048">
    <property type="entry name" value="Ceramidse_alk_C"/>
    <property type="match status" value="1"/>
</dbReference>
<dbReference type="InterPro" id="IPR038445">
    <property type="entry name" value="NCDase_C_sf"/>
</dbReference>
<reference evidence="10 11" key="1">
    <citation type="submission" date="2015-05" db="EMBL/GenBank/DDBJ databases">
        <authorList>
            <person name="Fogelqvist Johan"/>
        </authorList>
    </citation>
    <scope>NUCLEOTIDE SEQUENCE [LARGE SCALE GENOMIC DNA]</scope>
    <source>
        <strain evidence="9">VL1</strain>
        <strain evidence="8">VL2</strain>
    </source>
</reference>
<evidence type="ECO:0000256" key="3">
    <source>
        <dbReference type="PIRSR" id="PIRSR606823-2"/>
    </source>
</evidence>
<dbReference type="GO" id="GO:0046514">
    <property type="term" value="P:ceramide catabolic process"/>
    <property type="evidence" value="ECO:0007669"/>
    <property type="project" value="InterPro"/>
</dbReference>
<feature type="binding site" evidence="3">
    <location>
        <position position="257"/>
    </location>
    <ligand>
        <name>Zn(2+)</name>
        <dbReference type="ChEBI" id="CHEBI:29105"/>
    </ligand>
</feature>
<keyword evidence="3" id="KW-0479">Metal-binding</keyword>
<dbReference type="EMBL" id="CVQI01003335">
    <property type="protein sequence ID" value="CRK12635.1"/>
    <property type="molecule type" value="Genomic_DNA"/>
</dbReference>
<dbReference type="STRING" id="100787.A0A0G4KYQ0"/>
<feature type="binding site" evidence="3">
    <location>
        <position position="535"/>
    </location>
    <ligand>
        <name>Zn(2+)</name>
        <dbReference type="ChEBI" id="CHEBI:29105"/>
    </ligand>
</feature>
<comment type="catalytic activity">
    <reaction evidence="4">
        <text>an N-acylsphing-4-enine + H2O = sphing-4-enine + a fatty acid</text>
        <dbReference type="Rhea" id="RHEA:20856"/>
        <dbReference type="ChEBI" id="CHEBI:15377"/>
        <dbReference type="ChEBI" id="CHEBI:28868"/>
        <dbReference type="ChEBI" id="CHEBI:52639"/>
        <dbReference type="ChEBI" id="CHEBI:57756"/>
        <dbReference type="EC" id="3.5.1.23"/>
    </reaction>
</comment>
<feature type="binding site" evidence="3">
    <location>
        <position position="496"/>
    </location>
    <ligand>
        <name>Zn(2+)</name>
        <dbReference type="ChEBI" id="CHEBI:29105"/>
    </ligand>
</feature>
<feature type="binding site" evidence="3">
    <location>
        <position position="147"/>
    </location>
    <ligand>
        <name>Zn(2+)</name>
        <dbReference type="ChEBI" id="CHEBI:29105"/>
    </ligand>
</feature>
<evidence type="ECO:0000256" key="4">
    <source>
        <dbReference type="RuleBase" id="RU366019"/>
    </source>
</evidence>
<dbReference type="Pfam" id="PF04734">
    <property type="entry name" value="Ceramidase_alk"/>
    <property type="match status" value="1"/>
</dbReference>
<dbReference type="GO" id="GO:0042759">
    <property type="term" value="P:long-chain fatty acid biosynthetic process"/>
    <property type="evidence" value="ECO:0007669"/>
    <property type="project" value="TreeGrafter"/>
</dbReference>
<keyword evidence="4" id="KW-0443">Lipid metabolism</keyword>
<evidence type="ECO:0000256" key="2">
    <source>
        <dbReference type="ARBA" id="ARBA00022801"/>
    </source>
</evidence>
<dbReference type="InterPro" id="IPR031329">
    <property type="entry name" value="NEUT/ALK_ceramidase_N"/>
</dbReference>
<dbReference type="Gene3D" id="2.60.40.2300">
    <property type="entry name" value="Neutral/alkaline non-lysosomal ceramidase, C-terminal domain"/>
    <property type="match status" value="1"/>
</dbReference>
<evidence type="ECO:0000259" key="6">
    <source>
        <dbReference type="Pfam" id="PF04734"/>
    </source>
</evidence>
<proteinExistence type="inferred from homology"/>
<dbReference type="PANTHER" id="PTHR12670">
    <property type="entry name" value="CERAMIDASE"/>
    <property type="match status" value="1"/>
</dbReference>
<dbReference type="AlphaFoldDB" id="A0A0G4KYQ0"/>
<dbReference type="GO" id="GO:0046872">
    <property type="term" value="F:metal ion binding"/>
    <property type="evidence" value="ECO:0007669"/>
    <property type="project" value="UniProtKB-KW"/>
</dbReference>
<feature type="domain" description="Neutral/alkaline non-lysosomal ceramidase C-terminal" evidence="7">
    <location>
        <begin position="568"/>
        <end position="731"/>
    </location>
</feature>
<dbReference type="GO" id="GO:0016020">
    <property type="term" value="C:membrane"/>
    <property type="evidence" value="ECO:0007669"/>
    <property type="project" value="GOC"/>
</dbReference>
<keyword evidence="2 4" id="KW-0378">Hydrolase</keyword>
<comment type="cofactor">
    <cofactor evidence="3">
        <name>Zn(2+)</name>
        <dbReference type="ChEBI" id="CHEBI:29105"/>
    </cofactor>
    <text evidence="3">Binds 1 zinc ion per subunit.</text>
</comment>
<dbReference type="GO" id="GO:0046512">
    <property type="term" value="P:sphingosine biosynthetic process"/>
    <property type="evidence" value="ECO:0007669"/>
    <property type="project" value="TreeGrafter"/>
</dbReference>
<protein>
    <recommendedName>
        <fullName evidence="4">Neutral ceramidase</fullName>
        <ecNumber evidence="4">3.5.1.23</ecNumber>
    </recommendedName>
</protein>
<keyword evidence="4" id="KW-0746">Sphingolipid metabolism</keyword>
<evidence type="ECO:0000256" key="1">
    <source>
        <dbReference type="ARBA" id="ARBA00009835"/>
    </source>
</evidence>
<feature type="signal peptide" evidence="5">
    <location>
        <begin position="1"/>
        <end position="33"/>
    </location>
</feature>
<comment type="similarity">
    <text evidence="1 4">Belongs to the neutral ceramidase family.</text>
</comment>
<feature type="chain" id="PRO_5010419992" description="Neutral ceramidase" evidence="5">
    <location>
        <begin position="34"/>
        <end position="733"/>
    </location>
</feature>
<evidence type="ECO:0000313" key="11">
    <source>
        <dbReference type="Proteomes" id="UP000045706"/>
    </source>
</evidence>
<organism evidence="9 10">
    <name type="scientific">Verticillium longisporum</name>
    <name type="common">Verticillium dahliae var. longisporum</name>
    <dbReference type="NCBI Taxonomy" id="100787"/>
    <lineage>
        <taxon>Eukaryota</taxon>
        <taxon>Fungi</taxon>
        <taxon>Dikarya</taxon>
        <taxon>Ascomycota</taxon>
        <taxon>Pezizomycotina</taxon>
        <taxon>Sordariomycetes</taxon>
        <taxon>Hypocreomycetidae</taxon>
        <taxon>Glomerellales</taxon>
        <taxon>Plectosphaerellaceae</taxon>
        <taxon>Verticillium</taxon>
    </lineage>
</organism>
<keyword evidence="10" id="KW-1185">Reference proteome</keyword>
<dbReference type="Proteomes" id="UP000045706">
    <property type="component" value="Unassembled WGS sequence"/>
</dbReference>
<evidence type="ECO:0000256" key="5">
    <source>
        <dbReference type="SAM" id="SignalP"/>
    </source>
</evidence>
<dbReference type="EC" id="3.5.1.23" evidence="4"/>
<dbReference type="GO" id="GO:0005576">
    <property type="term" value="C:extracellular region"/>
    <property type="evidence" value="ECO:0007669"/>
    <property type="project" value="TreeGrafter"/>
</dbReference>
<evidence type="ECO:0000313" key="8">
    <source>
        <dbReference type="EMBL" id="CRK12635.1"/>
    </source>
</evidence>
<dbReference type="PANTHER" id="PTHR12670:SF20">
    <property type="entry name" value="NEUTRAL CERAMIDASE"/>
    <property type="match status" value="1"/>
</dbReference>
<dbReference type="InterPro" id="IPR031331">
    <property type="entry name" value="NEUT/ALK_ceramidase_C"/>
</dbReference>
<dbReference type="Proteomes" id="UP000044602">
    <property type="component" value="Unassembled WGS sequence"/>
</dbReference>
<dbReference type="EMBL" id="CVQH01006002">
    <property type="protein sequence ID" value="CRK14897.1"/>
    <property type="molecule type" value="Genomic_DNA"/>
</dbReference>
<dbReference type="InterPro" id="IPR006823">
    <property type="entry name" value="Ceramidase_alk"/>
</dbReference>
<keyword evidence="5" id="KW-0732">Signal</keyword>
<name>A0A0G4KYQ0_VERLO</name>
<feature type="domain" description="Neutral/alkaline non-lysosomal ceramidase N-terminal" evidence="6">
    <location>
        <begin position="52"/>
        <end position="564"/>
    </location>
</feature>
<gene>
    <name evidence="9" type="ORF">BN1708_011302</name>
    <name evidence="8" type="ORF">BN1723_001884</name>
</gene>
<accession>A0A0G4KYQ0</accession>
<evidence type="ECO:0000313" key="10">
    <source>
        <dbReference type="Proteomes" id="UP000044602"/>
    </source>
</evidence>
<keyword evidence="3" id="KW-0862">Zinc</keyword>